<keyword evidence="1" id="KW-0472">Membrane</keyword>
<dbReference type="AlphaFoldDB" id="A0A6M8UIG7"/>
<dbReference type="Proteomes" id="UP000505325">
    <property type="component" value="Chromosome"/>
</dbReference>
<evidence type="ECO:0000313" key="4">
    <source>
        <dbReference type="Proteomes" id="UP000505325"/>
    </source>
</evidence>
<feature type="transmembrane region" description="Helical" evidence="1">
    <location>
        <begin position="20"/>
        <end position="36"/>
    </location>
</feature>
<sequence length="165" mass="19231">MNELRRRWLSAHYAVRSFTWLAFIGGGGLLTFWLWIQPQRELGQQLRQEAHQLAQAYRIRFEALRQPPLLHDVLTENTRLRMLLSERSNRFSLTVLLAQSGGELAHWRPDAAGGMLGLRLSWAQLIRVFSYLHGVRPLPDYPHFTIQRSGNQLLAQFTLRLTDEE</sequence>
<evidence type="ECO:0000256" key="1">
    <source>
        <dbReference type="SAM" id="Phobius"/>
    </source>
</evidence>
<dbReference type="KEGG" id="pmak:PMPD1_0323"/>
<organism evidence="3 4">
    <name type="scientific">Paramixta manurensis</name>
    <dbReference type="NCBI Taxonomy" id="2740817"/>
    <lineage>
        <taxon>Bacteria</taxon>
        <taxon>Pseudomonadati</taxon>
        <taxon>Pseudomonadota</taxon>
        <taxon>Gammaproteobacteria</taxon>
        <taxon>Enterobacterales</taxon>
        <taxon>Erwiniaceae</taxon>
        <taxon>Paramixta</taxon>
    </lineage>
</organism>
<keyword evidence="4" id="KW-1185">Reference proteome</keyword>
<protein>
    <submittedName>
        <fullName evidence="3">Pilus assembly protein HofO</fullName>
    </submittedName>
</protein>
<evidence type="ECO:0000313" key="3">
    <source>
        <dbReference type="EMBL" id="QKJ85303.1"/>
    </source>
</evidence>
<dbReference type="Pfam" id="PF25319">
    <property type="entry name" value="HofO"/>
    <property type="match status" value="1"/>
</dbReference>
<keyword evidence="1" id="KW-0812">Transmembrane</keyword>
<dbReference type="InterPro" id="IPR057522">
    <property type="entry name" value="HofO_C"/>
</dbReference>
<name>A0A6M8UIG7_9GAMM</name>
<reference evidence="3 4" key="1">
    <citation type="submission" date="2020-06" db="EMBL/GenBank/DDBJ databases">
        <title>Genome sequence of Paramixta manurensis strain PD-1.</title>
        <authorList>
            <person name="Lee C.W."/>
            <person name="Kim J."/>
        </authorList>
    </citation>
    <scope>NUCLEOTIDE SEQUENCE [LARGE SCALE GENOMIC DNA]</scope>
    <source>
        <strain evidence="3 4">PD-1</strain>
    </source>
</reference>
<accession>A0A6M8UIG7</accession>
<dbReference type="RefSeq" id="WP_173632416.1">
    <property type="nucleotide sequence ID" value="NZ_CP054212.1"/>
</dbReference>
<evidence type="ECO:0000259" key="2">
    <source>
        <dbReference type="Pfam" id="PF25319"/>
    </source>
</evidence>
<proteinExistence type="predicted"/>
<dbReference type="EMBL" id="CP054212">
    <property type="protein sequence ID" value="QKJ85303.1"/>
    <property type="molecule type" value="Genomic_DNA"/>
</dbReference>
<gene>
    <name evidence="3" type="ORF">PMPD1_0323</name>
</gene>
<keyword evidence="1" id="KW-1133">Transmembrane helix</keyword>
<feature type="domain" description="DNA utilization protein HofO C-terminal" evidence="2">
    <location>
        <begin position="91"/>
        <end position="162"/>
    </location>
</feature>